<dbReference type="InterPro" id="IPR036237">
    <property type="entry name" value="Xyl_isomerase-like_sf"/>
</dbReference>
<reference evidence="2" key="1">
    <citation type="journal article" date="2021" name="PeerJ">
        <title>Extensive microbial diversity within the chicken gut microbiome revealed by metagenomics and culture.</title>
        <authorList>
            <person name="Gilroy R."/>
            <person name="Ravi A."/>
            <person name="Getino M."/>
            <person name="Pursley I."/>
            <person name="Horton D.L."/>
            <person name="Alikhan N.F."/>
            <person name="Baker D."/>
            <person name="Gharbi K."/>
            <person name="Hall N."/>
            <person name="Watson M."/>
            <person name="Adriaenssens E.M."/>
            <person name="Foster-Nyarko E."/>
            <person name="Jarju S."/>
            <person name="Secka A."/>
            <person name="Antonio M."/>
            <person name="Oren A."/>
            <person name="Chaudhuri R.R."/>
            <person name="La Ragione R."/>
            <person name="Hildebrand F."/>
            <person name="Pallen M.J."/>
        </authorList>
    </citation>
    <scope>NUCLEOTIDE SEQUENCE</scope>
    <source>
        <strain evidence="2">ChiSjej1B19-8411</strain>
    </source>
</reference>
<dbReference type="Proteomes" id="UP000886817">
    <property type="component" value="Unassembled WGS sequence"/>
</dbReference>
<protein>
    <submittedName>
        <fullName evidence="2">Sugar phosphate isomerase/epimerase</fullName>
    </submittedName>
</protein>
<dbReference type="AlphaFoldDB" id="A0A9D1WIQ6"/>
<evidence type="ECO:0000313" key="2">
    <source>
        <dbReference type="EMBL" id="HIX59911.1"/>
    </source>
</evidence>
<evidence type="ECO:0000259" key="1">
    <source>
        <dbReference type="Pfam" id="PF01261"/>
    </source>
</evidence>
<proteinExistence type="predicted"/>
<dbReference type="GO" id="GO:0016853">
    <property type="term" value="F:isomerase activity"/>
    <property type="evidence" value="ECO:0007669"/>
    <property type="project" value="UniProtKB-KW"/>
</dbReference>
<organism evidence="2 3">
    <name type="scientific">Candidatus Blautia gallistercoris</name>
    <dbReference type="NCBI Taxonomy" id="2838490"/>
    <lineage>
        <taxon>Bacteria</taxon>
        <taxon>Bacillati</taxon>
        <taxon>Bacillota</taxon>
        <taxon>Clostridia</taxon>
        <taxon>Lachnospirales</taxon>
        <taxon>Lachnospiraceae</taxon>
        <taxon>Blautia</taxon>
    </lineage>
</organism>
<evidence type="ECO:0000313" key="3">
    <source>
        <dbReference type="Proteomes" id="UP000886817"/>
    </source>
</evidence>
<keyword evidence="2" id="KW-0413">Isomerase</keyword>
<reference evidence="2" key="2">
    <citation type="submission" date="2021-04" db="EMBL/GenBank/DDBJ databases">
        <authorList>
            <person name="Gilroy R."/>
        </authorList>
    </citation>
    <scope>NUCLEOTIDE SEQUENCE</scope>
    <source>
        <strain evidence="2">ChiSjej1B19-8411</strain>
    </source>
</reference>
<sequence>MRYLNIACYCVDFENYEFLQEILQRTAFAKTGAELSMFSDRPDYMERLLAQRKRFASCPVTFHGPYMEVEATAAPGSGQYRQIKEAYEMAFDVYEKFEARSIVMHTNQRKIVPDSKEILQKNAVGVIREIAERAGERGVNLLVENVGEHMDGNLLFEEQEFVELFQKLPESAGCLLDIGHAILNGWDLDRVIRKLGGRIRSYHLHNNDGSGDIHRPLFEQGMLLDESKLKHLFQVMEQETPEADWILEYAPGNHISAQLMEQEVRHLQRLLEK</sequence>
<dbReference type="InterPro" id="IPR050312">
    <property type="entry name" value="IolE/XylAMocC-like"/>
</dbReference>
<dbReference type="Pfam" id="PF01261">
    <property type="entry name" value="AP_endonuc_2"/>
    <property type="match status" value="1"/>
</dbReference>
<accession>A0A9D1WIQ6</accession>
<dbReference type="PANTHER" id="PTHR12110:SF21">
    <property type="entry name" value="XYLOSE ISOMERASE-LIKE TIM BARREL DOMAIN-CONTAINING PROTEIN"/>
    <property type="match status" value="1"/>
</dbReference>
<dbReference type="InterPro" id="IPR013022">
    <property type="entry name" value="Xyl_isomerase-like_TIM-brl"/>
</dbReference>
<feature type="domain" description="Xylose isomerase-like TIM barrel" evidence="1">
    <location>
        <begin position="43"/>
        <end position="269"/>
    </location>
</feature>
<dbReference type="SUPFAM" id="SSF51658">
    <property type="entry name" value="Xylose isomerase-like"/>
    <property type="match status" value="1"/>
</dbReference>
<dbReference type="PANTHER" id="PTHR12110">
    <property type="entry name" value="HYDROXYPYRUVATE ISOMERASE"/>
    <property type="match status" value="1"/>
</dbReference>
<name>A0A9D1WIQ6_9FIRM</name>
<gene>
    <name evidence="2" type="ORF">IAA45_09395</name>
</gene>
<comment type="caution">
    <text evidence="2">The sequence shown here is derived from an EMBL/GenBank/DDBJ whole genome shotgun (WGS) entry which is preliminary data.</text>
</comment>
<dbReference type="Gene3D" id="3.20.20.150">
    <property type="entry name" value="Divalent-metal-dependent TIM barrel enzymes"/>
    <property type="match status" value="1"/>
</dbReference>
<dbReference type="EMBL" id="DXEX01000202">
    <property type="protein sequence ID" value="HIX59911.1"/>
    <property type="molecule type" value="Genomic_DNA"/>
</dbReference>